<dbReference type="PANTHER" id="PTHR17695">
    <property type="entry name" value="SMALL SUBUNIT PROCESSOME COMPONENT 20 HOMOLOG"/>
    <property type="match status" value="1"/>
</dbReference>
<evidence type="ECO:0000313" key="5">
    <source>
        <dbReference type="Proteomes" id="UP000694888"/>
    </source>
</evidence>
<feature type="region of interest" description="Disordered" evidence="1">
    <location>
        <begin position="869"/>
        <end position="913"/>
    </location>
</feature>
<organism evidence="5 6">
    <name type="scientific">Aplysia californica</name>
    <name type="common">California sea hare</name>
    <dbReference type="NCBI Taxonomy" id="6500"/>
    <lineage>
        <taxon>Eukaryota</taxon>
        <taxon>Metazoa</taxon>
        <taxon>Spiralia</taxon>
        <taxon>Lophotrochozoa</taxon>
        <taxon>Mollusca</taxon>
        <taxon>Gastropoda</taxon>
        <taxon>Heterobranchia</taxon>
        <taxon>Euthyneura</taxon>
        <taxon>Tectipleura</taxon>
        <taxon>Aplysiida</taxon>
        <taxon>Aplysioidea</taxon>
        <taxon>Aplysiidae</taxon>
        <taxon>Aplysia</taxon>
    </lineage>
</organism>
<feature type="region of interest" description="Disordered" evidence="1">
    <location>
        <begin position="1716"/>
        <end position="1772"/>
    </location>
</feature>
<feature type="compositionally biased region" description="Basic residues" evidence="1">
    <location>
        <begin position="2742"/>
        <end position="2753"/>
    </location>
</feature>
<dbReference type="Gene3D" id="1.25.10.10">
    <property type="entry name" value="Leucine-rich Repeat Variant"/>
    <property type="match status" value="3"/>
</dbReference>
<dbReference type="PANTHER" id="PTHR17695:SF11">
    <property type="entry name" value="SMALL SUBUNIT PROCESSOME COMPONENT 20 HOMOLOG"/>
    <property type="match status" value="1"/>
</dbReference>
<sequence>MGKSSKHKTQNVHHFISFSERISNVNVDVIHLIRKVHDDQGEAGTYFGEALSKWTDLDLTDHFTSFRREISGQVQTFEQLVHHKEEIISSLKSHLAVKNSLALNALLDLLVQLARDLQQDFVPHFSEFFHLLVATLTSRSQDVEALESTFQAFAFLFRVLWRFLIKDFEQIFGYFSNLLTSQKEYVRVFAAESCAYLLRKVKKRNALLNFLFKSLKKNPELTEGVGFLLFEMMKGVKFHFHSVCDEIFPLMLNKLGSVDASGKKNGLPLVAVEEAVSVVMQKCADHTSREHSGRMWDMLMDALSTVHSSCLKNDNEVLTADQAEHKVPSNVQHLCRLLRLTSVWLSHDGGSIVGHPEQVAKVLLVILRSVPRPDSVGQDLLDTVSNLFTSCDDRLAPDMIVKLTSAVFSDAFTFSSLKEFVRATLERPFFEKDILPGCMNRIHFELPMRSPEQQQDVLAFIGELVMVKTGSPVTGGDLHMLKRYPLDQITYMRSSKENCFCKFVADTLASTLENSDPWSPNELSLLWGAVVCAPHLSIPDSLGKVGAVWSRVVGKLKSCEHSEDRQRLAIVVNQLVRSMLMIQEGTEEPIPVTCDEIMDVLGCDPSSPTLLQTADLFFSQPSSSVQLTSQQLVDVYKLLEQNLVSPSHTVRLLSCHLLSLFPVELPDYNDDVKRENVFTTLWTAEKMVPTVHNYREKLIYLRRLEHGMVLKCLPEGPFTKAPLLFLLGNQHWNFKLLWEPLAEIISSHAIGADVGQFWEVMLGQLRLAANQSEKELLLDAPTSESDQERNKGPLLSLFDDHLSAVLTDARKPDFINFRVQLWRCMKKFPDKCVLRSDELCTLYLTFLRNEFHCADGESQMYQNILSDSPAETAENHEGSDDNGVEVESAAVDEEMEEEDEDVNDQGNKTTGKRKKPTTLSLLVHLDLFALFKKQRSMFNKPEVQDTFHQLLKNRNSSIQKAAFECLVTYKSPHILPYRENFNRLLDDKTFKSEIILFRVDEENSEVKDGDRDGLLPVLMRILYGKMHGKAGNDTAGTSRSRVRKSIVFGFLSGCKPDELRYFLTLLFQPCMHFVTDDPVTMVKTTMENTDLKKMIPLKKIKGVLNTVHTVLQKQGHHLEGFTHPLLHMLLGLAALLSSVLDMRTQVVKGAINLLKSLRHTVVLRITEFLEYYEDLDFTAQELDALFQAVVWPAAEKLVLEGVHHPTPLLKLFVFWSRSNRLVPLLGHVKGSDFTSEITTGAVVTASGPSPFSCMFALLNAPAVSSDVAAAVLDIVLCVLGHEEAEEEASGDKTASALPGVFRASDHDERGLGEVFISPHVPELLRYLQKALSKLVNGSAGKKHTFILELKILASISRFVTAPSECRTLCDLLIPYLASSTTLPEDMEENTLTCVTNLLQHVDNPQVFYRQVSQLFCSVERRASRALLCKLFLVINKEDSSKSTFAETIEKMNSWDKRKAEEPDFTARLEAFHNINSLVSGQAEPDVNVLLPVVYNCCYFIHAVDDLSIRDNSTHCLTSIVERLASCPSKDNKAFNVVIEKCLVGQVKLGIRSKSEAVRHEYLTVLQSLVKHYPAHQLFAGLSLLSDKDPEADFFENIRHIQIHKRSRALRRLYKHLKDHRMNPDIHMTYFIPLVYAFITDPSYAKHASVQDAAVDLLGAICKQLPWQHYQRLLQFYLRLLPKRLETQRQIVRIIVALLDGFHFDLNKSTFKVHLSPRVKQNNSDEPDAAGEKKEDLGSSLGTKDAETAETVGEEKAEDASMEDDDTLPPMEVMDTGTEELNMSTDQAVKEDVGSESSDGRVVCSVSAATRIHKTIVTSLLPALHRVITQKTKGEEVHKLAGTKYPEDEEILRVPIALAMIKLLQNLPKGTLENRLPGILLKICNFLKSRSRDVRTSARETLQKAALSLGARFFPFIVKELQAALTRGYQLHVLGFTVHYLMNGLQSIFSPGDLDPAVARVQSVFHNELFGQVAEEKEVAAIKAKYFEAKFVKAYEAYELLAKFISASSLNLVIKPVKEMLETTSSQRIANKAEMLLRKVADGLMANTSIPVETMMVFVHSLTTKLMDQIATSKEEKPVKDVPGARMPESCLLLKEAAPRSGFKPQASKKTNAHLVVEFGLQLLNASLKKSALLPTEYAHLQMLDPFVGTLRDCLTTSHVKTSAMAMRCLSWILKFPLPSLKENIEKISEGMFVVLQNYVGSALAKGGNQELVSMCFKAVTVLVRDVTFHQISRDQLQVLLTYCEEDLYNYSRQSTAFNLIRAILSRKLDIPQLHQVMEKLFEMSIVSPVSGLRLQSRQVLLFYMMNYPLGKDLKRHLFFYIDHLQYELEDGRESAIEMMISMFTNFPKKILNNHCPRFFTNLSMTSYNDSSLRCRKLVSVALRTLIGKIDFRCRKSLYLDVLKWMKSDDIRVRTMGCQVCGLFVEVEGGKFENRLEETVPLLQQLMDPGRFTKEGEEEEEEDAVTEQQDMCLLAVLNVTIKVARELNVARNPKLVGDLDLMWGHVLSHQLYPHAQVRLAACQLTGLFFSSWEPSEVTQLLSQAGQSAEVGSGQETDELRDSYFPKNCSSLVRVFGKVFCQQLQAPSLDDALATQVVKNLLYLGRLAEALATPAELVWLAKKIVREANHEVIHNVKVTVKRNYVFKWVAAVGVTLTPESVQSLLPIALPALQREMSENAKDEELKNLVQEVLDLLKKQVGVEAFTSAFATSHKWRAEKRDIRKRQVAAEAVTDPDIAARKKIRHHLKKKESKKRKIEERKPIERKRVKKSKLSILNVKVDID</sequence>
<gene>
    <name evidence="6" type="primary">LOC101845890</name>
</gene>
<feature type="compositionally biased region" description="Acidic residues" evidence="1">
    <location>
        <begin position="880"/>
        <end position="903"/>
    </location>
</feature>
<evidence type="ECO:0000259" key="3">
    <source>
        <dbReference type="Pfam" id="PF20416"/>
    </source>
</evidence>
<dbReference type="Proteomes" id="UP000694888">
    <property type="component" value="Unplaced"/>
</dbReference>
<dbReference type="Pfam" id="PF20416">
    <property type="entry name" value="UTP20"/>
    <property type="match status" value="1"/>
</dbReference>
<proteinExistence type="predicted"/>
<protein>
    <submittedName>
        <fullName evidence="6">Small subunit processome component 20 homolog isoform X1</fullName>
    </submittedName>
</protein>
<feature type="domain" description="U3 small nucleolar RNA-associated protein 20 C-terminal" evidence="4">
    <location>
        <begin position="2413"/>
        <end position="2756"/>
    </location>
</feature>
<accession>A0ABM0ZVM4</accession>
<dbReference type="Pfam" id="PF23099">
    <property type="entry name" value="UTP20_C"/>
    <property type="match status" value="1"/>
</dbReference>
<reference evidence="6" key="1">
    <citation type="submission" date="2025-08" db="UniProtKB">
        <authorList>
            <consortium name="RefSeq"/>
        </authorList>
    </citation>
    <scope>IDENTIFICATION</scope>
</reference>
<evidence type="ECO:0000313" key="6">
    <source>
        <dbReference type="RefSeq" id="XP_012935477.1"/>
    </source>
</evidence>
<dbReference type="RefSeq" id="XP_012935477.1">
    <property type="nucleotide sequence ID" value="XM_013080023.1"/>
</dbReference>
<dbReference type="SUPFAM" id="SSF48371">
    <property type="entry name" value="ARM repeat"/>
    <property type="match status" value="2"/>
</dbReference>
<dbReference type="InterPro" id="IPR011989">
    <property type="entry name" value="ARM-like"/>
</dbReference>
<feature type="region of interest" description="Disordered" evidence="1">
    <location>
        <begin position="2742"/>
        <end position="2761"/>
    </location>
</feature>
<evidence type="ECO:0000259" key="4">
    <source>
        <dbReference type="Pfam" id="PF23099"/>
    </source>
</evidence>
<dbReference type="InterPro" id="IPR052575">
    <property type="entry name" value="SSU_processome_comp_20"/>
</dbReference>
<feature type="domain" description="U3 small nucleolar RNA-associated protein 20 N-terminal" evidence="2">
    <location>
        <begin position="921"/>
        <end position="1554"/>
    </location>
</feature>
<dbReference type="InterPro" id="IPR057525">
    <property type="entry name" value="UTP20_C"/>
</dbReference>
<dbReference type="InterPro" id="IPR016024">
    <property type="entry name" value="ARM-type_fold"/>
</dbReference>
<evidence type="ECO:0000259" key="2">
    <source>
        <dbReference type="Pfam" id="PF07539"/>
    </source>
</evidence>
<dbReference type="GeneID" id="101845890"/>
<dbReference type="Pfam" id="PF07539">
    <property type="entry name" value="UTP20_N"/>
    <property type="match status" value="1"/>
</dbReference>
<dbReference type="InterPro" id="IPR011430">
    <property type="entry name" value="UTP20_N"/>
</dbReference>
<feature type="domain" description="U3 small nucleolar RNA-associated protein 20" evidence="3">
    <location>
        <begin position="1845"/>
        <end position="2061"/>
    </location>
</feature>
<evidence type="ECO:0000256" key="1">
    <source>
        <dbReference type="SAM" id="MobiDB-lite"/>
    </source>
</evidence>
<dbReference type="InterPro" id="IPR046523">
    <property type="entry name" value="UTP20_dom"/>
</dbReference>
<keyword evidence="5" id="KW-1185">Reference proteome</keyword>
<name>A0ABM0ZVM4_APLCA</name>